<feature type="compositionally biased region" description="Basic and acidic residues" evidence="1">
    <location>
        <begin position="1"/>
        <end position="11"/>
    </location>
</feature>
<organism evidence="2 3">
    <name type="scientific">Pocillopora damicornis</name>
    <name type="common">Cauliflower coral</name>
    <name type="synonym">Millepora damicornis</name>
    <dbReference type="NCBI Taxonomy" id="46731"/>
    <lineage>
        <taxon>Eukaryota</taxon>
        <taxon>Metazoa</taxon>
        <taxon>Cnidaria</taxon>
        <taxon>Anthozoa</taxon>
        <taxon>Hexacorallia</taxon>
        <taxon>Scleractinia</taxon>
        <taxon>Astrocoeniina</taxon>
        <taxon>Pocilloporidae</taxon>
        <taxon>Pocillopora</taxon>
    </lineage>
</organism>
<evidence type="ECO:0000313" key="3">
    <source>
        <dbReference type="Proteomes" id="UP000275408"/>
    </source>
</evidence>
<feature type="region of interest" description="Disordered" evidence="1">
    <location>
        <begin position="1"/>
        <end position="29"/>
    </location>
</feature>
<accession>A0A3M6T9L1</accession>
<name>A0A3M6T9L1_POCDA</name>
<dbReference type="EMBL" id="RCHS01004051">
    <property type="protein sequence ID" value="RMX38077.1"/>
    <property type="molecule type" value="Genomic_DNA"/>
</dbReference>
<dbReference type="Proteomes" id="UP000275408">
    <property type="component" value="Unassembled WGS sequence"/>
</dbReference>
<evidence type="ECO:0000313" key="2">
    <source>
        <dbReference type="EMBL" id="RMX38077.1"/>
    </source>
</evidence>
<dbReference type="AlphaFoldDB" id="A0A3M6T9L1"/>
<evidence type="ECO:0000256" key="1">
    <source>
        <dbReference type="SAM" id="MobiDB-lite"/>
    </source>
</evidence>
<reference evidence="2 3" key="1">
    <citation type="journal article" date="2018" name="Sci. Rep.">
        <title>Comparative analysis of the Pocillopora damicornis genome highlights role of immune system in coral evolution.</title>
        <authorList>
            <person name="Cunning R."/>
            <person name="Bay R.A."/>
            <person name="Gillette P."/>
            <person name="Baker A.C."/>
            <person name="Traylor-Knowles N."/>
        </authorList>
    </citation>
    <scope>NUCLEOTIDE SEQUENCE [LARGE SCALE GENOMIC DNA]</scope>
    <source>
        <strain evidence="2">RSMAS</strain>
        <tissue evidence="2">Whole animal</tissue>
    </source>
</reference>
<keyword evidence="3" id="KW-1185">Reference proteome</keyword>
<sequence length="81" mass="9094">MPFPKNSKEQDYAVNSSTNVAPPWQDANPATKPVKIATLILILIRYQFLQSSLCISPLDSKSNKGYPPETSYPRIRKDANE</sequence>
<gene>
    <name evidence="2" type="ORF">pdam_00003068</name>
</gene>
<protein>
    <submittedName>
        <fullName evidence="2">Uncharacterized protein</fullName>
    </submittedName>
</protein>
<proteinExistence type="predicted"/>
<feature type="region of interest" description="Disordered" evidence="1">
    <location>
        <begin position="56"/>
        <end position="81"/>
    </location>
</feature>
<comment type="caution">
    <text evidence="2">The sequence shown here is derived from an EMBL/GenBank/DDBJ whole genome shotgun (WGS) entry which is preliminary data.</text>
</comment>